<evidence type="ECO:0000256" key="3">
    <source>
        <dbReference type="SAM" id="Phobius"/>
    </source>
</evidence>
<feature type="domain" description="Fibronectin type-III" evidence="4">
    <location>
        <begin position="721"/>
        <end position="817"/>
    </location>
</feature>
<dbReference type="PROSITE" id="PS51212">
    <property type="entry name" value="WSC"/>
    <property type="match status" value="1"/>
</dbReference>
<dbReference type="Pfam" id="PF00041">
    <property type="entry name" value="fn3"/>
    <property type="match status" value="1"/>
</dbReference>
<accession>A0AB34JP92</accession>
<proteinExistence type="predicted"/>
<feature type="region of interest" description="Disordered" evidence="2">
    <location>
        <begin position="15"/>
        <end position="36"/>
    </location>
</feature>
<keyword evidence="3" id="KW-0812">Transmembrane</keyword>
<feature type="domain" description="Fibronectin type-III" evidence="4">
    <location>
        <begin position="822"/>
        <end position="916"/>
    </location>
</feature>
<evidence type="ECO:0000259" key="4">
    <source>
        <dbReference type="PROSITE" id="PS50853"/>
    </source>
</evidence>
<feature type="region of interest" description="Disordered" evidence="2">
    <location>
        <begin position="1138"/>
        <end position="1183"/>
    </location>
</feature>
<evidence type="ECO:0000256" key="2">
    <source>
        <dbReference type="SAM" id="MobiDB-lite"/>
    </source>
</evidence>
<protein>
    <recommendedName>
        <fullName evidence="8">Fibronectin type-III domain-containing protein</fullName>
    </recommendedName>
</protein>
<dbReference type="SUPFAM" id="SSF49265">
    <property type="entry name" value="Fibronectin type III"/>
    <property type="match status" value="1"/>
</dbReference>
<dbReference type="EMBL" id="JBGBPQ010000006">
    <property type="protein sequence ID" value="KAL1523504.1"/>
    <property type="molecule type" value="Genomic_DNA"/>
</dbReference>
<keyword evidence="3" id="KW-0472">Membrane</keyword>
<keyword evidence="3" id="KW-1133">Transmembrane helix</keyword>
<reference evidence="6 7" key="1">
    <citation type="journal article" date="2024" name="Science">
        <title>Giant polyketide synthase enzymes in the biosynthesis of giant marine polyether toxins.</title>
        <authorList>
            <person name="Fallon T.R."/>
            <person name="Shende V.V."/>
            <person name="Wierzbicki I.H."/>
            <person name="Pendleton A.L."/>
            <person name="Watervoot N.F."/>
            <person name="Auber R.P."/>
            <person name="Gonzalez D.J."/>
            <person name="Wisecaver J.H."/>
            <person name="Moore B.S."/>
        </authorList>
    </citation>
    <scope>NUCLEOTIDE SEQUENCE [LARGE SCALE GENOMIC DNA]</scope>
    <source>
        <strain evidence="6 7">12B1</strain>
    </source>
</reference>
<gene>
    <name evidence="6" type="ORF">AB1Y20_018442</name>
</gene>
<dbReference type="Gene3D" id="2.60.40.10">
    <property type="entry name" value="Immunoglobulins"/>
    <property type="match status" value="2"/>
</dbReference>
<feature type="compositionally biased region" description="Pro residues" evidence="2">
    <location>
        <begin position="685"/>
        <end position="710"/>
    </location>
</feature>
<dbReference type="PANTHER" id="PTHR13037">
    <property type="entry name" value="FORMIN"/>
    <property type="match status" value="1"/>
</dbReference>
<feature type="region of interest" description="Disordered" evidence="2">
    <location>
        <begin position="273"/>
        <end position="303"/>
    </location>
</feature>
<evidence type="ECO:0008006" key="8">
    <source>
        <dbReference type="Google" id="ProtNLM"/>
    </source>
</evidence>
<dbReference type="InterPro" id="IPR036116">
    <property type="entry name" value="FN3_sf"/>
</dbReference>
<dbReference type="InterPro" id="IPR002889">
    <property type="entry name" value="WSC_carb-bd"/>
</dbReference>
<dbReference type="Proteomes" id="UP001515480">
    <property type="component" value="Unassembled WGS sequence"/>
</dbReference>
<sequence length="1324" mass="139044">MVLLPHPLLLAANAASPKPHARRAPPPPPLASRHFASPALASPPLASPPFAELTFVGCLAADDESSAAVGPPRVRTTAAHCASQCDGFAWFALRRGACACLASLPPPLPPRVLNESACGPPCEGEERAPYASHCAAAASRLAVYTQSSGCAPLGARAQVERQLLPVRGAELWKGVVKLRHWEEGAIVDLDWGEMKVELASVWNAAFFDKLEKGPRVALILRGKQTEARRPRPPSLSVPRHALCSTPPPLASPRLQIGFKARGGGFAIVPRMRCHLTLPPPPPPPAPPRSPTPPHPPRAPPPPAACLGATLSIVTTFRGADGYQAEVALLSWQHAAQITVDFGAPTAVSSAWQASLLSSTATTATFALRGSYGHSFKFNARGSPAALCLRCADRVCLRPPPPPSPPPPPPRPPPPPSPPPAPPAAPSAPPPPPSPPPPPPPPPSPSPASPPPPSPPPPPLPPSPPPPPPPPPTPPRLPGGNWFRLTRQLGGGSWSAAVHVSSWAQGLPVHLAFGAPHAEEVKVVAVWHAELFSSTASSATFHLAASPGPEGSFQFKGKGPLPSAAEVTVGDPCLGAKLEITKQWSGGVAGNVALALWRPKQRIAISVTAPAITRFSITRSFHAALDATSDRAANLFLDPSPDKSGRFTFNADVQLARGLKASELPQHLLSPGAVVVLCRHLTLPPQPPPPPLPSPAPAPSPASPSPPPAPAAPVRLRGHTHASDAPRVTSIGCDSVRLAWEPRAGVIRWRLRWSTSHTDEVAHDDPEPAAEQQRQFAVTSAVVDGLSPGSSYIFQLQAFNSGGFGALSAPTTVLTSDRAPPDTPPPPQLLAGVGCDVLQLQLPSPRASCSTPTAYEVRYRVAGREWRPWSQRLSPGLLVQLQPLPRAAVLHFSLRASNSLGASEWSAASPPVLAGVDTATLLKPPTARALSSAAAAVEWLPSGAACGVPFAWQLYVRALRRGGEGGEGEWSAVLSANGADAAVVRQPHVQLVNLRCAHGCLFRTQLFSPAGWTEPSLPSAPLSLPKLPPLGEDALRLQIALRAESTWGAAEWTAALARAVGVPEAQLAVRELIAEQRQLVVDIAWGPRWPEPQLVAQKLARRLASPDGNEEAAAIGAQVEASAPLLSLVGEKAYSISEDGEIEPTRTPVRLHASSDEGGVEGEASAAGASREDAAAAPPPPPAGEAPRGVMFGWTWAAAAGLLLLALAWAARRRVRRTHGASLVKVSFELHDQRDASARRMQPIARCLDVSQARNAAHLHRMLFQLAEGLPGVDYLEPSSLSVFLYDARGSYTQLAANSDLREVESGSELHVEVELGGQKPPRVY</sequence>
<feature type="region of interest" description="Disordered" evidence="2">
    <location>
        <begin position="400"/>
        <end position="481"/>
    </location>
</feature>
<dbReference type="InterPro" id="IPR003961">
    <property type="entry name" value="FN3_dom"/>
</dbReference>
<feature type="transmembrane region" description="Helical" evidence="3">
    <location>
        <begin position="1190"/>
        <end position="1210"/>
    </location>
</feature>
<evidence type="ECO:0000259" key="5">
    <source>
        <dbReference type="PROSITE" id="PS51212"/>
    </source>
</evidence>
<dbReference type="PROSITE" id="PS50853">
    <property type="entry name" value="FN3"/>
    <property type="match status" value="2"/>
</dbReference>
<evidence type="ECO:0000256" key="1">
    <source>
        <dbReference type="ARBA" id="ARBA00022581"/>
    </source>
</evidence>
<name>A0AB34JP92_PRYPA</name>
<evidence type="ECO:0000313" key="6">
    <source>
        <dbReference type="EMBL" id="KAL1523504.1"/>
    </source>
</evidence>
<dbReference type="CDD" id="cd00063">
    <property type="entry name" value="FN3"/>
    <property type="match status" value="1"/>
</dbReference>
<dbReference type="SMART" id="SM00321">
    <property type="entry name" value="WSC"/>
    <property type="match status" value="1"/>
</dbReference>
<feature type="domain" description="WSC" evidence="5">
    <location>
        <begin position="52"/>
        <end position="147"/>
    </location>
</feature>
<dbReference type="InterPro" id="IPR013783">
    <property type="entry name" value="Ig-like_fold"/>
</dbReference>
<keyword evidence="1" id="KW-0945">Host-virus interaction</keyword>
<dbReference type="PRINTS" id="PR01217">
    <property type="entry name" value="PRICHEXTENSN"/>
</dbReference>
<dbReference type="PANTHER" id="PTHR13037:SF24">
    <property type="entry name" value="POLYCOMB PROTEIN PCL-RELATED"/>
    <property type="match status" value="1"/>
</dbReference>
<feature type="region of interest" description="Disordered" evidence="2">
    <location>
        <begin position="685"/>
        <end position="727"/>
    </location>
</feature>
<keyword evidence="7" id="KW-1185">Reference proteome</keyword>
<organism evidence="6 7">
    <name type="scientific">Prymnesium parvum</name>
    <name type="common">Toxic golden alga</name>
    <dbReference type="NCBI Taxonomy" id="97485"/>
    <lineage>
        <taxon>Eukaryota</taxon>
        <taxon>Haptista</taxon>
        <taxon>Haptophyta</taxon>
        <taxon>Prymnesiophyceae</taxon>
        <taxon>Prymnesiales</taxon>
        <taxon>Prymnesiaceae</taxon>
        <taxon>Prymnesium</taxon>
    </lineage>
</organism>
<dbReference type="SMART" id="SM00060">
    <property type="entry name" value="FN3"/>
    <property type="match status" value="2"/>
</dbReference>
<feature type="compositionally biased region" description="Pro residues" evidence="2">
    <location>
        <begin position="400"/>
        <end position="476"/>
    </location>
</feature>
<comment type="caution">
    <text evidence="6">The sequence shown here is derived from an EMBL/GenBank/DDBJ whole genome shotgun (WGS) entry which is preliminary data.</text>
</comment>
<feature type="compositionally biased region" description="Pro residues" evidence="2">
    <location>
        <begin position="277"/>
        <end position="303"/>
    </location>
</feature>
<evidence type="ECO:0000313" key="7">
    <source>
        <dbReference type="Proteomes" id="UP001515480"/>
    </source>
</evidence>